<dbReference type="WBParaSite" id="nRc.2.0.1.t47274-RA">
    <property type="protein sequence ID" value="nRc.2.0.1.t47274-RA"/>
    <property type="gene ID" value="nRc.2.0.1.g47274"/>
</dbReference>
<evidence type="ECO:0000313" key="1">
    <source>
        <dbReference type="Proteomes" id="UP000887565"/>
    </source>
</evidence>
<dbReference type="Proteomes" id="UP000887565">
    <property type="component" value="Unplaced"/>
</dbReference>
<name>A0A915L8A7_ROMCU</name>
<proteinExistence type="predicted"/>
<keyword evidence="1" id="KW-1185">Reference proteome</keyword>
<evidence type="ECO:0000313" key="2">
    <source>
        <dbReference type="WBParaSite" id="nRc.2.0.1.t47274-RA"/>
    </source>
</evidence>
<reference evidence="2" key="1">
    <citation type="submission" date="2022-11" db="UniProtKB">
        <authorList>
            <consortium name="WormBaseParasite"/>
        </authorList>
    </citation>
    <scope>IDENTIFICATION</scope>
</reference>
<organism evidence="1 2">
    <name type="scientific">Romanomermis culicivorax</name>
    <name type="common">Nematode worm</name>
    <dbReference type="NCBI Taxonomy" id="13658"/>
    <lineage>
        <taxon>Eukaryota</taxon>
        <taxon>Metazoa</taxon>
        <taxon>Ecdysozoa</taxon>
        <taxon>Nematoda</taxon>
        <taxon>Enoplea</taxon>
        <taxon>Dorylaimia</taxon>
        <taxon>Mermithida</taxon>
        <taxon>Mermithoidea</taxon>
        <taxon>Mermithidae</taxon>
        <taxon>Romanomermis</taxon>
    </lineage>
</organism>
<protein>
    <submittedName>
        <fullName evidence="2">Uncharacterized protein</fullName>
    </submittedName>
</protein>
<accession>A0A915L8A7</accession>
<sequence length="62" mass="7011">MEVIPEVNKAKGDTIEEGLEKAIDAAGSSICQKEEYCKQWSIRPVCQKCAIKHSILTMHQHR</sequence>
<dbReference type="AlphaFoldDB" id="A0A915L8A7"/>